<dbReference type="Proteomes" id="UP000265520">
    <property type="component" value="Unassembled WGS sequence"/>
</dbReference>
<sequence>PPPLAGDAVTTTTLCSSLTLLVRVSLCASLSIRFRLAVFDFVSLCD</sequence>
<dbReference type="AlphaFoldDB" id="A0A392VKZ3"/>
<evidence type="ECO:0000313" key="1">
    <source>
        <dbReference type="EMBL" id="MCI88557.1"/>
    </source>
</evidence>
<proteinExistence type="predicted"/>
<accession>A0A392VKZ3</accession>
<comment type="caution">
    <text evidence="1">The sequence shown here is derived from an EMBL/GenBank/DDBJ whole genome shotgun (WGS) entry which is preliminary data.</text>
</comment>
<protein>
    <submittedName>
        <fullName evidence="1">Uncharacterized protein</fullName>
    </submittedName>
</protein>
<keyword evidence="2" id="KW-1185">Reference proteome</keyword>
<reference evidence="1 2" key="1">
    <citation type="journal article" date="2018" name="Front. Plant Sci.">
        <title>Red Clover (Trifolium pratense) and Zigzag Clover (T. medium) - A Picture of Genomic Similarities and Differences.</title>
        <authorList>
            <person name="Dluhosova J."/>
            <person name="Istvanek J."/>
            <person name="Nedelnik J."/>
            <person name="Repkova J."/>
        </authorList>
    </citation>
    <scope>NUCLEOTIDE SEQUENCE [LARGE SCALE GENOMIC DNA]</scope>
    <source>
        <strain evidence="2">cv. 10/8</strain>
        <tissue evidence="1">Leaf</tissue>
    </source>
</reference>
<evidence type="ECO:0000313" key="2">
    <source>
        <dbReference type="Proteomes" id="UP000265520"/>
    </source>
</evidence>
<organism evidence="1 2">
    <name type="scientific">Trifolium medium</name>
    <dbReference type="NCBI Taxonomy" id="97028"/>
    <lineage>
        <taxon>Eukaryota</taxon>
        <taxon>Viridiplantae</taxon>
        <taxon>Streptophyta</taxon>
        <taxon>Embryophyta</taxon>
        <taxon>Tracheophyta</taxon>
        <taxon>Spermatophyta</taxon>
        <taxon>Magnoliopsida</taxon>
        <taxon>eudicotyledons</taxon>
        <taxon>Gunneridae</taxon>
        <taxon>Pentapetalae</taxon>
        <taxon>rosids</taxon>
        <taxon>fabids</taxon>
        <taxon>Fabales</taxon>
        <taxon>Fabaceae</taxon>
        <taxon>Papilionoideae</taxon>
        <taxon>50 kb inversion clade</taxon>
        <taxon>NPAAA clade</taxon>
        <taxon>Hologalegina</taxon>
        <taxon>IRL clade</taxon>
        <taxon>Trifolieae</taxon>
        <taxon>Trifolium</taxon>
    </lineage>
</organism>
<name>A0A392VKZ3_9FABA</name>
<feature type="non-terminal residue" evidence="1">
    <location>
        <position position="1"/>
    </location>
</feature>
<dbReference type="EMBL" id="LXQA011196202">
    <property type="protein sequence ID" value="MCI88557.1"/>
    <property type="molecule type" value="Genomic_DNA"/>
</dbReference>